<dbReference type="STRING" id="1314800.A0A1B7MQ58"/>
<dbReference type="Proteomes" id="UP000092154">
    <property type="component" value="Unassembled WGS sequence"/>
</dbReference>
<dbReference type="InterPro" id="IPR027417">
    <property type="entry name" value="P-loop_NTPase"/>
</dbReference>
<proteinExistence type="predicted"/>
<dbReference type="EMBL" id="KV448576">
    <property type="protein sequence ID" value="OAX34716.1"/>
    <property type="molecule type" value="Genomic_DNA"/>
</dbReference>
<protein>
    <recommendedName>
        <fullName evidence="3">DEAD/DEAH box helicase domain-containing protein</fullName>
    </recommendedName>
</protein>
<organism evidence="1 2">
    <name type="scientific">Rhizopogon vinicolor AM-OR11-026</name>
    <dbReference type="NCBI Taxonomy" id="1314800"/>
    <lineage>
        <taxon>Eukaryota</taxon>
        <taxon>Fungi</taxon>
        <taxon>Dikarya</taxon>
        <taxon>Basidiomycota</taxon>
        <taxon>Agaricomycotina</taxon>
        <taxon>Agaricomycetes</taxon>
        <taxon>Agaricomycetidae</taxon>
        <taxon>Boletales</taxon>
        <taxon>Suillineae</taxon>
        <taxon>Rhizopogonaceae</taxon>
        <taxon>Rhizopogon</taxon>
    </lineage>
</organism>
<gene>
    <name evidence="1" type="ORF">K503DRAFT_785575</name>
</gene>
<evidence type="ECO:0000313" key="2">
    <source>
        <dbReference type="Proteomes" id="UP000092154"/>
    </source>
</evidence>
<dbReference type="InParanoid" id="A0A1B7MQ58"/>
<dbReference type="Gene3D" id="3.40.50.300">
    <property type="entry name" value="P-loop containing nucleotide triphosphate hydrolases"/>
    <property type="match status" value="1"/>
</dbReference>
<evidence type="ECO:0000313" key="1">
    <source>
        <dbReference type="EMBL" id="OAX34716.1"/>
    </source>
</evidence>
<evidence type="ECO:0008006" key="3">
    <source>
        <dbReference type="Google" id="ProtNLM"/>
    </source>
</evidence>
<dbReference type="AlphaFoldDB" id="A0A1B7MQ58"/>
<dbReference type="OrthoDB" id="2691459at2759"/>
<accession>A0A1B7MQ58</accession>
<name>A0A1B7MQ58_9AGAM</name>
<sequence length="259" mass="29084">MHVIRYLTENQTSTPEGVSFPHDPAMIVICPTKALEEEMVSNTTLQLAGKLGHQRGAAKETPPHNEVPQGVTMILVSPEQLQSSTFEGVLEDKLFMGRTTILEVGEVHLLVAWDKVFRKAYEQVGWVHTPQAHSSHWRVSDHRGWCCGCCHEPYMQTARLNIKPQWSSACLGWLGSQTASRVFASGFDVEYMCVFGPSETMQVCSHRRYASFLASGLQETHEGYQRHEGCTEVAMDSFEIRECQKTLMGLLELNTHAES</sequence>
<keyword evidence="2" id="KW-1185">Reference proteome</keyword>
<reference evidence="1 2" key="1">
    <citation type="submission" date="2016-06" db="EMBL/GenBank/DDBJ databases">
        <title>Comparative genomics of the ectomycorrhizal sister species Rhizopogon vinicolor and Rhizopogon vesiculosus (Basidiomycota: Boletales) reveals a divergence of the mating type B locus.</title>
        <authorList>
            <consortium name="DOE Joint Genome Institute"/>
            <person name="Mujic A.B."/>
            <person name="Kuo A."/>
            <person name="Tritt A."/>
            <person name="Lipzen A."/>
            <person name="Chen C."/>
            <person name="Johnson J."/>
            <person name="Sharma A."/>
            <person name="Barry K."/>
            <person name="Grigoriev I.V."/>
            <person name="Spatafora J.W."/>
        </authorList>
    </citation>
    <scope>NUCLEOTIDE SEQUENCE [LARGE SCALE GENOMIC DNA]</scope>
    <source>
        <strain evidence="1 2">AM-OR11-026</strain>
    </source>
</reference>